<dbReference type="Gene3D" id="3.40.720.10">
    <property type="entry name" value="Alkaline Phosphatase, subunit A"/>
    <property type="match status" value="1"/>
</dbReference>
<dbReference type="InterPro" id="IPR024607">
    <property type="entry name" value="Sulfatase_CS"/>
</dbReference>
<dbReference type="PANTHER" id="PTHR42693:SF43">
    <property type="entry name" value="BLL2667 PROTEIN"/>
    <property type="match status" value="1"/>
</dbReference>
<evidence type="ECO:0000256" key="5">
    <source>
        <dbReference type="SAM" id="SignalP"/>
    </source>
</evidence>
<dbReference type="SUPFAM" id="SSF53649">
    <property type="entry name" value="Alkaline phosphatase-like"/>
    <property type="match status" value="1"/>
</dbReference>
<keyword evidence="5" id="KW-0732">Signal</keyword>
<name>A0ABV3RGP2_9SPHN</name>
<evidence type="ECO:0000313" key="8">
    <source>
        <dbReference type="Proteomes" id="UP001556118"/>
    </source>
</evidence>
<keyword evidence="2" id="KW-0479">Metal-binding</keyword>
<dbReference type="Pfam" id="PF00884">
    <property type="entry name" value="Sulfatase"/>
    <property type="match status" value="1"/>
</dbReference>
<organism evidence="7 8">
    <name type="scientific">Novosphingobium rhizovicinum</name>
    <dbReference type="NCBI Taxonomy" id="3228928"/>
    <lineage>
        <taxon>Bacteria</taxon>
        <taxon>Pseudomonadati</taxon>
        <taxon>Pseudomonadota</taxon>
        <taxon>Alphaproteobacteria</taxon>
        <taxon>Sphingomonadales</taxon>
        <taxon>Sphingomonadaceae</taxon>
        <taxon>Novosphingobium</taxon>
    </lineage>
</organism>
<evidence type="ECO:0000259" key="6">
    <source>
        <dbReference type="Pfam" id="PF00884"/>
    </source>
</evidence>
<dbReference type="EC" id="3.1.6.-" evidence="7"/>
<evidence type="ECO:0000256" key="3">
    <source>
        <dbReference type="ARBA" id="ARBA00022801"/>
    </source>
</evidence>
<feature type="signal peptide" evidence="5">
    <location>
        <begin position="1"/>
        <end position="22"/>
    </location>
</feature>
<evidence type="ECO:0000256" key="2">
    <source>
        <dbReference type="ARBA" id="ARBA00022723"/>
    </source>
</evidence>
<gene>
    <name evidence="7" type="ORF">ABUH87_14720</name>
</gene>
<keyword evidence="8" id="KW-1185">Reference proteome</keyword>
<dbReference type="RefSeq" id="WP_367774830.1">
    <property type="nucleotide sequence ID" value="NZ_JBFNXR010000052.1"/>
</dbReference>
<dbReference type="GO" id="GO:0016787">
    <property type="term" value="F:hydrolase activity"/>
    <property type="evidence" value="ECO:0007669"/>
    <property type="project" value="UniProtKB-KW"/>
</dbReference>
<protein>
    <submittedName>
        <fullName evidence="7">Arylsulfatase</fullName>
        <ecNumber evidence="7">3.1.6.-</ecNumber>
    </submittedName>
</protein>
<keyword evidence="4" id="KW-0106">Calcium</keyword>
<feature type="chain" id="PRO_5046161432" evidence="5">
    <location>
        <begin position="23"/>
        <end position="777"/>
    </location>
</feature>
<dbReference type="Proteomes" id="UP001556118">
    <property type="component" value="Unassembled WGS sequence"/>
</dbReference>
<comment type="similarity">
    <text evidence="1">Belongs to the sulfatase family.</text>
</comment>
<evidence type="ECO:0000313" key="7">
    <source>
        <dbReference type="EMBL" id="MEW9856389.1"/>
    </source>
</evidence>
<dbReference type="InterPro" id="IPR050738">
    <property type="entry name" value="Sulfatase"/>
</dbReference>
<dbReference type="PROSITE" id="PS00523">
    <property type="entry name" value="SULFATASE_1"/>
    <property type="match status" value="1"/>
</dbReference>
<keyword evidence="3 7" id="KW-0378">Hydrolase</keyword>
<feature type="domain" description="Sulfatase N-terminal" evidence="6">
    <location>
        <begin position="62"/>
        <end position="472"/>
    </location>
</feature>
<dbReference type="Gene3D" id="3.30.1120.10">
    <property type="match status" value="1"/>
</dbReference>
<proteinExistence type="inferred from homology"/>
<evidence type="ECO:0000256" key="4">
    <source>
        <dbReference type="ARBA" id="ARBA00022837"/>
    </source>
</evidence>
<dbReference type="CDD" id="cd16025">
    <property type="entry name" value="PAS_like"/>
    <property type="match status" value="1"/>
</dbReference>
<dbReference type="InterPro" id="IPR000917">
    <property type="entry name" value="Sulfatase_N"/>
</dbReference>
<evidence type="ECO:0000256" key="1">
    <source>
        <dbReference type="ARBA" id="ARBA00008779"/>
    </source>
</evidence>
<reference evidence="7 8" key="1">
    <citation type="submission" date="2024-06" db="EMBL/GenBank/DDBJ databases">
        <title>Novosphingobium rhizovicinus M1R2S20.</title>
        <authorList>
            <person name="Sun J.-Q."/>
        </authorList>
    </citation>
    <scope>NUCLEOTIDE SEQUENCE [LARGE SCALE GENOMIC DNA]</scope>
    <source>
        <strain evidence="7 8">M1R2S20</strain>
    </source>
</reference>
<comment type="caution">
    <text evidence="7">The sequence shown here is derived from an EMBL/GenBank/DDBJ whole genome shotgun (WGS) entry which is preliminary data.</text>
</comment>
<dbReference type="PANTHER" id="PTHR42693">
    <property type="entry name" value="ARYLSULFATASE FAMILY MEMBER"/>
    <property type="match status" value="1"/>
</dbReference>
<dbReference type="InterPro" id="IPR017850">
    <property type="entry name" value="Alkaline_phosphatase_core_sf"/>
</dbReference>
<sequence length="777" mass="84578">MKKRLGLMLAATMLGIASPAIAQQTRDVLPIPAPPFTGKIAQNVLDSTPTPLRRVTAPAGAPNVFVMMSDDVGFSMASAFGGPVPTPNMERLAAVGQRYNRFHTTGICSPSRAALLTGRNHHNAGVGFLSDMPTGFPGYGGTILPQTATIAQVLRLNGYNTAMFGKHHNVPGNERSEAGPFDNWPTGLGFEYFYGFPHGDTDQFEPNLYRGIAMVAPEEGNGELLDHRLASDVIRWVHNQKAGAPDKPFFVYLSPGSTHAPHQAPAEWIARFKGKFDQGWDKVREQIWRRQLAMGIIPRGTKLTARPAEIPAWDSLTPGQKRFAARTMEVAAAQLAYQDEQLGRVIEELRRMGQLDNTLVAVINGDNGASGEAGPKGTINELRSMAVHDEDEAWMQANIDRLGGPMTYQSYPVGWALAMNTPLRWVKQYGSMLGGVRNGMILSWSGHVARPGSICGEFSHVIDIVPTVLEAAKLPAPRLVNGIEQKPVDGISLLDGLSGACDANKPRTQYFEMTGKAGLYHNGWFLSGDDGRPSWENLPSNTHPQIKWTLYDLREDWSQSTDVAAQHPAQLQAMLGLWEREAERYNVYPLDHRMGAGRIDRKAIAALMGGGRKRFDFWGKDVSIPAMGQPILFGRSFTLDADLVLDKADSSGAIVALASRFGGWSLYLDQGRPAFTWARSTDPNEIRTVKADKALPRGKTQLTMRFAVAQPGGPAEVVLSSSGREFGRVSLPASVLTPAGGGEMLDIGRDLGVPVTEYVTPRGRIEGDIPHVSVTFD</sequence>
<dbReference type="EMBL" id="JBFNXR010000052">
    <property type="protein sequence ID" value="MEW9856389.1"/>
    <property type="molecule type" value="Genomic_DNA"/>
</dbReference>
<accession>A0ABV3RGP2</accession>